<dbReference type="Pfam" id="PF05030">
    <property type="entry name" value="SSXT"/>
    <property type="match status" value="1"/>
</dbReference>
<organism evidence="4 5">
    <name type="scientific">Muntiacus muntjak</name>
    <name type="common">Barking deer</name>
    <name type="synonym">Indian muntjac</name>
    <dbReference type="NCBI Taxonomy" id="9888"/>
    <lineage>
        <taxon>Eukaryota</taxon>
        <taxon>Metazoa</taxon>
        <taxon>Chordata</taxon>
        <taxon>Craniata</taxon>
        <taxon>Vertebrata</taxon>
        <taxon>Euteleostomi</taxon>
        <taxon>Mammalia</taxon>
        <taxon>Eutheria</taxon>
        <taxon>Laurasiatheria</taxon>
        <taxon>Artiodactyla</taxon>
        <taxon>Ruminantia</taxon>
        <taxon>Pecora</taxon>
        <taxon>Cervidae</taxon>
        <taxon>Muntiacinae</taxon>
        <taxon>Muntiacus</taxon>
    </lineage>
</organism>
<evidence type="ECO:0000313" key="4">
    <source>
        <dbReference type="EMBL" id="KAB0357693.1"/>
    </source>
</evidence>
<sequence length="63" mass="7226">MPSNHLSFCRPLLLLPSIFSSIRVFSNEYQQMLHTNLVYLATIADSNQNMQSLLPAVMILRFV</sequence>
<comment type="similarity">
    <text evidence="1">Belongs to the SS18 family.</text>
</comment>
<keyword evidence="2" id="KW-0732">Signal</keyword>
<protein>
    <recommendedName>
        <fullName evidence="3">SS18 N-terminal domain-containing protein</fullName>
    </recommendedName>
</protein>
<feature type="domain" description="SS18 N-terminal" evidence="3">
    <location>
        <begin position="28"/>
        <end position="52"/>
    </location>
</feature>
<evidence type="ECO:0000259" key="3">
    <source>
        <dbReference type="Pfam" id="PF05030"/>
    </source>
</evidence>
<evidence type="ECO:0000256" key="1">
    <source>
        <dbReference type="ARBA" id="ARBA00007945"/>
    </source>
</evidence>
<feature type="chain" id="PRO_5024338075" description="SS18 N-terminal domain-containing protein" evidence="2">
    <location>
        <begin position="21"/>
        <end position="63"/>
    </location>
</feature>
<keyword evidence="5" id="KW-1185">Reference proteome</keyword>
<dbReference type="AlphaFoldDB" id="A0A5N3W8B3"/>
<reference evidence="4 5" key="1">
    <citation type="submission" date="2019-06" db="EMBL/GenBank/DDBJ databases">
        <title>Discovery of a novel chromosome fission-fusion reversal in muntjac.</title>
        <authorList>
            <person name="Mudd A.B."/>
            <person name="Bredeson J.V."/>
            <person name="Baum R."/>
            <person name="Hockemeyer D."/>
            <person name="Rokhsar D.S."/>
        </authorList>
    </citation>
    <scope>NUCLEOTIDE SEQUENCE [LARGE SCALE GENOMIC DNA]</scope>
    <source>
        <strain evidence="4">UTSW_UCB_Mm</strain>
        <tissue evidence="4">Fibroblast cell line</tissue>
    </source>
</reference>
<accession>A0A5N3W8B3</accession>
<dbReference type="Proteomes" id="UP000326458">
    <property type="component" value="Unassembled WGS sequence"/>
</dbReference>
<proteinExistence type="inferred from homology"/>
<dbReference type="InterPro" id="IPR007726">
    <property type="entry name" value="SS18_N"/>
</dbReference>
<evidence type="ECO:0000313" key="5">
    <source>
        <dbReference type="Proteomes" id="UP000326458"/>
    </source>
</evidence>
<feature type="signal peptide" evidence="2">
    <location>
        <begin position="1"/>
        <end position="20"/>
    </location>
</feature>
<dbReference type="EMBL" id="VCEA01000001">
    <property type="protein sequence ID" value="KAB0357693.1"/>
    <property type="molecule type" value="Genomic_DNA"/>
</dbReference>
<evidence type="ECO:0000256" key="2">
    <source>
        <dbReference type="SAM" id="SignalP"/>
    </source>
</evidence>
<name>A0A5N3W8B3_MUNMU</name>
<gene>
    <name evidence="4" type="ORF">FD754_001849</name>
</gene>
<comment type="caution">
    <text evidence="4">The sequence shown here is derived from an EMBL/GenBank/DDBJ whole genome shotgun (WGS) entry which is preliminary data.</text>
</comment>